<feature type="transmembrane region" description="Helical" evidence="6">
    <location>
        <begin position="648"/>
        <end position="667"/>
    </location>
</feature>
<dbReference type="AlphaFoldDB" id="A0AAN7YYC4"/>
<dbReference type="EMBL" id="JAVFKY010000004">
    <property type="protein sequence ID" value="KAK5576935.1"/>
    <property type="molecule type" value="Genomic_DNA"/>
</dbReference>
<evidence type="ECO:0000313" key="8">
    <source>
        <dbReference type="EMBL" id="KAK5576935.1"/>
    </source>
</evidence>
<feature type="transmembrane region" description="Helical" evidence="6">
    <location>
        <begin position="293"/>
        <end position="314"/>
    </location>
</feature>
<evidence type="ECO:0000256" key="2">
    <source>
        <dbReference type="ARBA" id="ARBA00022692"/>
    </source>
</evidence>
<dbReference type="PANTHER" id="PTHR39535:SF3">
    <property type="entry name" value="HTTM DOMAIN-CONTAINING PROTEIN"/>
    <property type="match status" value="1"/>
</dbReference>
<feature type="transmembrane region" description="Helical" evidence="6">
    <location>
        <begin position="352"/>
        <end position="374"/>
    </location>
</feature>
<comment type="subcellular location">
    <subcellularLocation>
        <location evidence="1">Endomembrane system</location>
        <topology evidence="1">Multi-pass membrane protein</topology>
    </subcellularLocation>
</comment>
<sequence>MGKIKKPQINSSSFSMSRDTWRKIQRKLTMMVGMDYRSLALFRVTMALCVIGDVIERATDLRVMYSEYGIMPRHLIVSRFSSNYFVPIHLVNTSVYFQAFLFALHIVFALCMLVGYRTKLFSIITWFMTISLQAYVGVVGHGGDVFFRMMLFLNIFIPTANYFAIDTATFFNDPPSRRPSLSNQNQNNNITAINLSDPDPSLLSPPQQQQQQSDQQQSLLQNDQLQQLQIQQQQPPPLSPLQIQQQQQQQQQQQEDGQPLLHSNGDETGIEINIINSEQKNNQSMRDPDSYRFLSFGTFAILLQMGLMYCTSYFHKTGVEWKNGEATFYAITLDYFATDFARFLLNFRTPLRLLTIAVAKWELVGIMFLVSPIYTDWCRLFGAFGFIAMHAGFVMCLRLGLFFFVTAGAQLINIPTPAWELFFKWTDKKILKGQRATRVYYNTTSPISQKIALILKTFFIIPGHAVFAPLEQMITQEESINVSPSTTAAYSLSGSSSNDHSASENDDDGDDENDELERSHGRRRTSTTPHQKNGNHSINMSLHHHQQHQNHNQIFGKKDLVGDDWLVTIDANGIRKRNIYALNYICSKSILLLPIAMACSYVPIKVCNIFSNLCQFIHSRSQQKQIMSGGKRTPYQKRKYPTPTTPRIYGIINNIWMLFICYFLFAYNMNVFKLDFGYDYSWNQFAYILRLDQGWNMFSPAPPKTHWWHVMHGELDDGTKVELFKDEGMFKFEINTVVNFEKPDPFYKSYGNHRWFKYYENGYNQGNSDALRLEHGKYVCREFNSRHSGDEMLYKFSVYFVHEFQNLDGTVGEKSHSSLWNHICYNKEEQ</sequence>
<dbReference type="InterPro" id="IPR052964">
    <property type="entry name" value="Sporulation_signal_mat"/>
</dbReference>
<feature type="compositionally biased region" description="Low complexity" evidence="5">
    <location>
        <begin position="240"/>
        <end position="261"/>
    </location>
</feature>
<keyword evidence="2 6" id="KW-0812">Transmembrane</keyword>
<feature type="transmembrane region" description="Helical" evidence="6">
    <location>
        <begin position="149"/>
        <end position="171"/>
    </location>
</feature>
<feature type="compositionally biased region" description="Low complexity" evidence="5">
    <location>
        <begin position="183"/>
        <end position="233"/>
    </location>
</feature>
<keyword evidence="9" id="KW-1185">Reference proteome</keyword>
<feature type="compositionally biased region" description="Polar residues" evidence="5">
    <location>
        <begin position="487"/>
        <end position="500"/>
    </location>
</feature>
<accession>A0AAN7YYC4</accession>
<evidence type="ECO:0000313" key="9">
    <source>
        <dbReference type="Proteomes" id="UP001344447"/>
    </source>
</evidence>
<evidence type="ECO:0000256" key="6">
    <source>
        <dbReference type="SAM" id="Phobius"/>
    </source>
</evidence>
<feature type="transmembrane region" description="Helical" evidence="6">
    <location>
        <begin position="95"/>
        <end position="116"/>
    </location>
</feature>
<evidence type="ECO:0000256" key="1">
    <source>
        <dbReference type="ARBA" id="ARBA00004127"/>
    </source>
</evidence>
<feature type="domain" description="HTTM-like" evidence="7">
    <location>
        <begin position="31"/>
        <end position="418"/>
    </location>
</feature>
<feature type="transmembrane region" description="Helical" evidence="6">
    <location>
        <begin position="380"/>
        <end position="405"/>
    </location>
</feature>
<reference evidence="8 9" key="1">
    <citation type="submission" date="2023-11" db="EMBL/GenBank/DDBJ databases">
        <title>Dfirmibasis_genome.</title>
        <authorList>
            <person name="Edelbroek B."/>
            <person name="Kjellin J."/>
            <person name="Jerlstrom-Hultqvist J."/>
            <person name="Soderbom F."/>
        </authorList>
    </citation>
    <scope>NUCLEOTIDE SEQUENCE [LARGE SCALE GENOMIC DNA]</scope>
    <source>
        <strain evidence="8 9">TNS-C-14</strain>
    </source>
</reference>
<comment type="caution">
    <text evidence="8">The sequence shown here is derived from an EMBL/GenBank/DDBJ whole genome shotgun (WGS) entry which is preliminary data.</text>
</comment>
<evidence type="ECO:0000259" key="7">
    <source>
        <dbReference type="SMART" id="SM00752"/>
    </source>
</evidence>
<dbReference type="Proteomes" id="UP001344447">
    <property type="component" value="Unassembled WGS sequence"/>
</dbReference>
<organism evidence="8 9">
    <name type="scientific">Dictyostelium firmibasis</name>
    <dbReference type="NCBI Taxonomy" id="79012"/>
    <lineage>
        <taxon>Eukaryota</taxon>
        <taxon>Amoebozoa</taxon>
        <taxon>Evosea</taxon>
        <taxon>Eumycetozoa</taxon>
        <taxon>Dictyostelia</taxon>
        <taxon>Dictyosteliales</taxon>
        <taxon>Dictyosteliaceae</taxon>
        <taxon>Dictyostelium</taxon>
    </lineage>
</organism>
<dbReference type="InterPro" id="IPR011020">
    <property type="entry name" value="HTTM-like"/>
</dbReference>
<gene>
    <name evidence="8" type="ORF">RB653_001872</name>
</gene>
<evidence type="ECO:0000256" key="4">
    <source>
        <dbReference type="ARBA" id="ARBA00023136"/>
    </source>
</evidence>
<dbReference type="PANTHER" id="PTHR39535">
    <property type="entry name" value="SPORULATION-DELAYING PROTEIN SDPB"/>
    <property type="match status" value="1"/>
</dbReference>
<dbReference type="GO" id="GO:0012505">
    <property type="term" value="C:endomembrane system"/>
    <property type="evidence" value="ECO:0007669"/>
    <property type="project" value="UniProtKB-SubCell"/>
</dbReference>
<protein>
    <recommendedName>
        <fullName evidence="7">HTTM-like domain-containing protein</fullName>
    </recommendedName>
</protein>
<feature type="compositionally biased region" description="Polar residues" evidence="5">
    <location>
        <begin position="526"/>
        <end position="538"/>
    </location>
</feature>
<keyword evidence="4 6" id="KW-0472">Membrane</keyword>
<feature type="region of interest" description="Disordered" evidence="5">
    <location>
        <begin position="487"/>
        <end position="538"/>
    </location>
</feature>
<feature type="compositionally biased region" description="Acidic residues" evidence="5">
    <location>
        <begin position="504"/>
        <end position="515"/>
    </location>
</feature>
<feature type="region of interest" description="Disordered" evidence="5">
    <location>
        <begin position="176"/>
        <end position="266"/>
    </location>
</feature>
<name>A0AAN7YYC4_9MYCE</name>
<feature type="transmembrane region" description="Helical" evidence="6">
    <location>
        <begin position="123"/>
        <end position="143"/>
    </location>
</feature>
<keyword evidence="3 6" id="KW-1133">Transmembrane helix</keyword>
<dbReference type="SMART" id="SM00752">
    <property type="entry name" value="HTTM"/>
    <property type="match status" value="1"/>
</dbReference>
<feature type="transmembrane region" description="Helical" evidence="6">
    <location>
        <begin position="326"/>
        <end position="345"/>
    </location>
</feature>
<proteinExistence type="predicted"/>
<evidence type="ECO:0000256" key="5">
    <source>
        <dbReference type="SAM" id="MobiDB-lite"/>
    </source>
</evidence>
<evidence type="ECO:0000256" key="3">
    <source>
        <dbReference type="ARBA" id="ARBA00022989"/>
    </source>
</evidence>